<feature type="compositionally biased region" description="Low complexity" evidence="1">
    <location>
        <begin position="85"/>
        <end position="103"/>
    </location>
</feature>
<evidence type="ECO:0000313" key="4">
    <source>
        <dbReference type="Proteomes" id="UP000773614"/>
    </source>
</evidence>
<keyword evidence="4" id="KW-1185">Reference proteome</keyword>
<dbReference type="GO" id="GO:0005975">
    <property type="term" value="P:carbohydrate metabolic process"/>
    <property type="evidence" value="ECO:0007669"/>
    <property type="project" value="InterPro"/>
</dbReference>
<dbReference type="AlphaFoldDB" id="A0A964T765"/>
<organism evidence="3 4">
    <name type="scientific">Propylenella binzhouense</name>
    <dbReference type="NCBI Taxonomy" id="2555902"/>
    <lineage>
        <taxon>Bacteria</taxon>
        <taxon>Pseudomonadati</taxon>
        <taxon>Pseudomonadota</taxon>
        <taxon>Alphaproteobacteria</taxon>
        <taxon>Hyphomicrobiales</taxon>
        <taxon>Propylenellaceae</taxon>
        <taxon>Propylenella</taxon>
    </lineage>
</organism>
<dbReference type="Proteomes" id="UP000773614">
    <property type="component" value="Unassembled WGS sequence"/>
</dbReference>
<evidence type="ECO:0000256" key="1">
    <source>
        <dbReference type="SAM" id="MobiDB-lite"/>
    </source>
</evidence>
<sequence>MSANDLNQPLRNRRPRSTGRGPTGIVIPAVVTLGCVLAALALIWVAVVDDPAGGRFQAVVAIADASPDNTASIGKAPAEADRPGRAAAPAAGTETGPDLAAFAGSSASPAFRRAGSQPLPELLESSSFGPLPRISGDGLRPLDAYARSPAGSVAGAGPNSPRIALVLGGLGISQTGTQQAIQTLPPDVTLAFAPYGSSLDRWVTRAREDGHEVVVQVPLEPLGYPQVDPGEHTLLASAEPDANIRDLHWSMGRITSYTAVMNYMGARFASEEPAMRDLLAEIGGRGLAYIDDGTSPGSVARRVGEETGVPVVVADKVVDAVRSKDAIAKELSALEALARRRGGVAVGVASAFPTTIQALAAWIPEAEARGISLVPVSAALAR</sequence>
<feature type="region of interest" description="Disordered" evidence="1">
    <location>
        <begin position="1"/>
        <end position="23"/>
    </location>
</feature>
<proteinExistence type="predicted"/>
<feature type="transmembrane region" description="Helical" evidence="2">
    <location>
        <begin position="21"/>
        <end position="47"/>
    </location>
</feature>
<keyword evidence="2" id="KW-0472">Membrane</keyword>
<dbReference type="PANTHER" id="PTHR30105">
    <property type="entry name" value="UNCHARACTERIZED YIBQ-RELATED"/>
    <property type="match status" value="1"/>
</dbReference>
<dbReference type="OrthoDB" id="9784811at2"/>
<dbReference type="InterPro" id="IPR006837">
    <property type="entry name" value="Divergent_DAC"/>
</dbReference>
<dbReference type="Pfam" id="PF04748">
    <property type="entry name" value="Polysacc_deac_2"/>
    <property type="match status" value="1"/>
</dbReference>
<evidence type="ECO:0000256" key="2">
    <source>
        <dbReference type="SAM" id="Phobius"/>
    </source>
</evidence>
<reference evidence="3" key="1">
    <citation type="submission" date="2019-03" db="EMBL/GenBank/DDBJ databases">
        <title>Afifella sp. nov., isolated from activated sludge.</title>
        <authorList>
            <person name="Li Q."/>
            <person name="Liu Y."/>
        </authorList>
    </citation>
    <scope>NUCLEOTIDE SEQUENCE</scope>
    <source>
        <strain evidence="3">L72</strain>
    </source>
</reference>
<gene>
    <name evidence="3" type="ORF">E4O86_13150</name>
</gene>
<dbReference type="InterPro" id="IPR011330">
    <property type="entry name" value="Glyco_hydro/deAcase_b/a-brl"/>
</dbReference>
<dbReference type="SUPFAM" id="SSF88713">
    <property type="entry name" value="Glycoside hydrolase/deacetylase"/>
    <property type="match status" value="1"/>
</dbReference>
<accession>A0A964T765</accession>
<keyword evidence="2" id="KW-0812">Transmembrane</keyword>
<dbReference type="RefSeq" id="WP_161141007.1">
    <property type="nucleotide sequence ID" value="NZ_SPKJ01000044.1"/>
</dbReference>
<keyword evidence="2" id="KW-1133">Transmembrane helix</keyword>
<dbReference type="PANTHER" id="PTHR30105:SF2">
    <property type="entry name" value="DIVERGENT POLYSACCHARIDE DEACETYLASE SUPERFAMILY"/>
    <property type="match status" value="1"/>
</dbReference>
<dbReference type="Gene3D" id="3.20.20.370">
    <property type="entry name" value="Glycoside hydrolase/deacetylase"/>
    <property type="match status" value="1"/>
</dbReference>
<feature type="region of interest" description="Disordered" evidence="1">
    <location>
        <begin position="72"/>
        <end position="103"/>
    </location>
</feature>
<dbReference type="CDD" id="cd10936">
    <property type="entry name" value="CE4_DAC2"/>
    <property type="match status" value="1"/>
</dbReference>
<comment type="caution">
    <text evidence="3">The sequence shown here is derived from an EMBL/GenBank/DDBJ whole genome shotgun (WGS) entry which is preliminary data.</text>
</comment>
<evidence type="ECO:0000313" key="3">
    <source>
        <dbReference type="EMBL" id="MYZ48657.1"/>
    </source>
</evidence>
<protein>
    <submittedName>
        <fullName evidence="3">Divergent polysaccharide deacetylase family protein</fullName>
    </submittedName>
</protein>
<name>A0A964T765_9HYPH</name>
<dbReference type="EMBL" id="SPKJ01000044">
    <property type="protein sequence ID" value="MYZ48657.1"/>
    <property type="molecule type" value="Genomic_DNA"/>
</dbReference>